<dbReference type="AlphaFoldDB" id="A0A7I4Y0Y7"/>
<accession>A0A7I4Y0Y7</accession>
<evidence type="ECO:0000256" key="2">
    <source>
        <dbReference type="ARBA" id="ARBA00023002"/>
    </source>
</evidence>
<dbReference type="PANTHER" id="PTHR11091">
    <property type="entry name" value="OXIDOREDUCTASE-RELATED"/>
    <property type="match status" value="1"/>
</dbReference>
<keyword evidence="3" id="KW-1185">Reference proteome</keyword>
<sequence length="380" mass="40777">AWRQQSAPVLSATRRLLATRMAAPHEKIVKKDEMRRFIVDIMQKQGVAVSHAEQLADVLVEADVRGHYSHGLNRLDMYVGDCRKKVCKLDGTPTILKERAGSAWVDGNSLLGPVVGNFCMDLAVKKAKEAGVGWVVCKGSNHFGIAGWYVMRAMKQGVMGISCTNTSPIMYPTRAAKPALGTNPIAIGANAAGGDSYLLDMATTTVAIGKVEIAKRKGQEVPNTWGVAKGGVMSHKPDEILSGGGLLPLGGSEICGGYKGYGLGSVVEIFCGILGGAHWGPNIRKWMSAEVDADLGQCFIAIDPEAFAPGFGGRLQEFMNTMRNLPSVSPDEKVLIPGDPERNHEKIVEELGGIPYHPNQITYANDLADLYGVKKVHVLN</sequence>
<dbReference type="InterPro" id="IPR003767">
    <property type="entry name" value="Malate/L-lactate_DH-like"/>
</dbReference>
<keyword evidence="2" id="KW-0560">Oxidoreductase</keyword>
<dbReference type="OMA" id="TNTEPAM"/>
<organism evidence="3 4">
    <name type="scientific">Haemonchus contortus</name>
    <name type="common">Barber pole worm</name>
    <dbReference type="NCBI Taxonomy" id="6289"/>
    <lineage>
        <taxon>Eukaryota</taxon>
        <taxon>Metazoa</taxon>
        <taxon>Ecdysozoa</taxon>
        <taxon>Nematoda</taxon>
        <taxon>Chromadorea</taxon>
        <taxon>Rhabditida</taxon>
        <taxon>Rhabditina</taxon>
        <taxon>Rhabditomorpha</taxon>
        <taxon>Strongyloidea</taxon>
        <taxon>Trichostrongylidae</taxon>
        <taxon>Haemonchus</taxon>
    </lineage>
</organism>
<dbReference type="InterPro" id="IPR043143">
    <property type="entry name" value="Mal/L-sulf/L-lact_DH-like_NADP"/>
</dbReference>
<dbReference type="InterPro" id="IPR036111">
    <property type="entry name" value="Mal/L-sulfo/L-lacto_DH-like_sf"/>
</dbReference>
<dbReference type="PANTHER" id="PTHR11091:SF0">
    <property type="entry name" value="MALATE DEHYDROGENASE"/>
    <property type="match status" value="1"/>
</dbReference>
<protein>
    <submittedName>
        <fullName evidence="4">Malate dehydrogenase</fullName>
    </submittedName>
</protein>
<dbReference type="OrthoDB" id="7881616at2759"/>
<dbReference type="Gene3D" id="3.30.1370.60">
    <property type="entry name" value="Hypothetical oxidoreductase yiak, domain 2"/>
    <property type="match status" value="1"/>
</dbReference>
<name>A0A7I4Y0Y7_HAECO</name>
<evidence type="ECO:0000313" key="3">
    <source>
        <dbReference type="Proteomes" id="UP000025227"/>
    </source>
</evidence>
<dbReference type="InterPro" id="IPR043144">
    <property type="entry name" value="Mal/L-sulf/L-lact_DH-like_ah"/>
</dbReference>
<dbReference type="Pfam" id="PF02615">
    <property type="entry name" value="Ldh_2"/>
    <property type="match status" value="1"/>
</dbReference>
<evidence type="ECO:0000256" key="1">
    <source>
        <dbReference type="ARBA" id="ARBA00006056"/>
    </source>
</evidence>
<dbReference type="WBParaSite" id="HCON_00037980-00001">
    <property type="protein sequence ID" value="HCON_00037980-00001"/>
    <property type="gene ID" value="HCON_00037980"/>
</dbReference>
<evidence type="ECO:0000313" key="4">
    <source>
        <dbReference type="WBParaSite" id="HCON_00037980-00001"/>
    </source>
</evidence>
<proteinExistence type="inferred from homology"/>
<dbReference type="Proteomes" id="UP000025227">
    <property type="component" value="Unplaced"/>
</dbReference>
<dbReference type="SUPFAM" id="SSF89733">
    <property type="entry name" value="L-sulfolactate dehydrogenase-like"/>
    <property type="match status" value="1"/>
</dbReference>
<dbReference type="Gene3D" id="1.10.1530.10">
    <property type="match status" value="1"/>
</dbReference>
<comment type="similarity">
    <text evidence="1">Belongs to the LDH2/MDH2 oxidoreductase family.</text>
</comment>
<dbReference type="GO" id="GO:0016491">
    <property type="term" value="F:oxidoreductase activity"/>
    <property type="evidence" value="ECO:0007669"/>
    <property type="project" value="UniProtKB-KW"/>
</dbReference>
<reference evidence="4" key="1">
    <citation type="submission" date="2020-12" db="UniProtKB">
        <authorList>
            <consortium name="WormBaseParasite"/>
        </authorList>
    </citation>
    <scope>IDENTIFICATION</scope>
    <source>
        <strain evidence="4">MHco3</strain>
    </source>
</reference>